<evidence type="ECO:0000313" key="3">
    <source>
        <dbReference type="EMBL" id="CZR56597.1"/>
    </source>
</evidence>
<keyword evidence="4" id="KW-1185">Reference proteome</keyword>
<dbReference type="InterPro" id="IPR003593">
    <property type="entry name" value="AAA+_ATPase"/>
</dbReference>
<feature type="region of interest" description="Disordered" evidence="1">
    <location>
        <begin position="1"/>
        <end position="42"/>
    </location>
</feature>
<dbReference type="InterPro" id="IPR027417">
    <property type="entry name" value="P-loop_NTPase"/>
</dbReference>
<evidence type="ECO:0000256" key="1">
    <source>
        <dbReference type="SAM" id="MobiDB-lite"/>
    </source>
</evidence>
<gene>
    <name evidence="3" type="ORF">PAC_06486</name>
</gene>
<sequence>MARTMDAPPIASVEKTEVKSNGAVNGHTKSEDKPTDTKEEEVTKVGMECDLKNLYQKEDDRGRHTWTDKYPDDLDEAAENEITARYAILVRNKKSFDSRKKLEIDSIVIQSPLLKNVLTKVLKDYPGVTPTLKRLIFQAPFNAFVHRWTELTKALDQQEDKETRKHLQLLYNVLEAELRDIIAAKADYIKNKVITFEHLWTIFQPGATLYTEEWGRDCGSKFSNGNYFEHAKYGPCYGVNTQKVDWDGDRFGYANHQHLVLAYGGTRPIASLDAFPLEFHPEQKKIQAALLKRGKLFEKFHGYHYKYYKGFAIGKNMCGQDIKVTVDSRIIIDTFAYGKFNPNSLPHLGPLKIKSKASTEEEDSEDEDCFDSEYDEDDGIDTPSNSHDSVAGKEIKRIPLTDTQLIHCTSLLKGYTLKTKRWLSFFVDSVSEIIFNSSAFSSLVLPPDQKELILAFAESQVKYKNTFDDVISGKGKGIIMLLSGGPGIGKTLTAESVAENMKTPLYMMSAGDLGVKSSEVESSLTTILEMVAKWNAVLLLDECDVFLEARSAHDLERNKIVSIFLRTLEYYEGILFLTTNRVKNMDPAFQSRIHISMEYPGLDKTSRMTVWKNFIERGVSHELSEEEIGKLADVEINGRQIKNVLKTGQLLACHKGVPLQYSHLRTVLNVERKEAETEE</sequence>
<dbReference type="PANTHER" id="PTHR46411">
    <property type="entry name" value="FAMILY ATPASE, PUTATIVE-RELATED"/>
    <property type="match status" value="1"/>
</dbReference>
<dbReference type="PANTHER" id="PTHR46411:SF3">
    <property type="entry name" value="AAA+ ATPASE DOMAIN-CONTAINING PROTEIN"/>
    <property type="match status" value="1"/>
</dbReference>
<evidence type="ECO:0000259" key="2">
    <source>
        <dbReference type="SMART" id="SM00382"/>
    </source>
</evidence>
<feature type="region of interest" description="Disordered" evidence="1">
    <location>
        <begin position="355"/>
        <end position="389"/>
    </location>
</feature>
<dbReference type="AlphaFoldDB" id="A0A1L7WUZ2"/>
<dbReference type="InterPro" id="IPR003959">
    <property type="entry name" value="ATPase_AAA_core"/>
</dbReference>
<dbReference type="SMART" id="SM00382">
    <property type="entry name" value="AAA"/>
    <property type="match status" value="1"/>
</dbReference>
<accession>A0A1L7WUZ2</accession>
<dbReference type="OrthoDB" id="10042665at2759"/>
<dbReference type="GO" id="GO:0016887">
    <property type="term" value="F:ATP hydrolysis activity"/>
    <property type="evidence" value="ECO:0007669"/>
    <property type="project" value="InterPro"/>
</dbReference>
<dbReference type="GO" id="GO:0005524">
    <property type="term" value="F:ATP binding"/>
    <property type="evidence" value="ECO:0007669"/>
    <property type="project" value="InterPro"/>
</dbReference>
<name>A0A1L7WUZ2_9HELO</name>
<reference evidence="3 4" key="1">
    <citation type="submission" date="2016-03" db="EMBL/GenBank/DDBJ databases">
        <authorList>
            <person name="Ploux O."/>
        </authorList>
    </citation>
    <scope>NUCLEOTIDE SEQUENCE [LARGE SCALE GENOMIC DNA]</scope>
    <source>
        <strain evidence="3 4">UAMH 11012</strain>
    </source>
</reference>
<dbReference type="SUPFAM" id="SSF52540">
    <property type="entry name" value="P-loop containing nucleoside triphosphate hydrolases"/>
    <property type="match status" value="1"/>
</dbReference>
<feature type="compositionally biased region" description="Acidic residues" evidence="1">
    <location>
        <begin position="360"/>
        <end position="380"/>
    </location>
</feature>
<dbReference type="InterPro" id="IPR054289">
    <property type="entry name" value="DUF7025"/>
</dbReference>
<proteinExistence type="predicted"/>
<organism evidence="3 4">
    <name type="scientific">Phialocephala subalpina</name>
    <dbReference type="NCBI Taxonomy" id="576137"/>
    <lineage>
        <taxon>Eukaryota</taxon>
        <taxon>Fungi</taxon>
        <taxon>Dikarya</taxon>
        <taxon>Ascomycota</taxon>
        <taxon>Pezizomycotina</taxon>
        <taxon>Leotiomycetes</taxon>
        <taxon>Helotiales</taxon>
        <taxon>Mollisiaceae</taxon>
        <taxon>Phialocephala</taxon>
        <taxon>Phialocephala fortinii species complex</taxon>
    </lineage>
</organism>
<evidence type="ECO:0000313" key="4">
    <source>
        <dbReference type="Proteomes" id="UP000184330"/>
    </source>
</evidence>
<dbReference type="EMBL" id="FJOG01000008">
    <property type="protein sequence ID" value="CZR56597.1"/>
    <property type="molecule type" value="Genomic_DNA"/>
</dbReference>
<feature type="compositionally biased region" description="Basic and acidic residues" evidence="1">
    <location>
        <begin position="28"/>
        <end position="42"/>
    </location>
</feature>
<dbReference type="Proteomes" id="UP000184330">
    <property type="component" value="Unassembled WGS sequence"/>
</dbReference>
<dbReference type="Pfam" id="PF00004">
    <property type="entry name" value="AAA"/>
    <property type="match status" value="1"/>
</dbReference>
<dbReference type="Pfam" id="PF22942">
    <property type="entry name" value="DUF7025"/>
    <property type="match status" value="1"/>
</dbReference>
<feature type="domain" description="AAA+ ATPase" evidence="2">
    <location>
        <begin position="476"/>
        <end position="603"/>
    </location>
</feature>
<protein>
    <submittedName>
        <fullName evidence="3">Related to TOB3 (Member of AAA-ATPase family)</fullName>
    </submittedName>
</protein>
<dbReference type="Gene3D" id="3.40.50.300">
    <property type="entry name" value="P-loop containing nucleotide triphosphate hydrolases"/>
    <property type="match status" value="1"/>
</dbReference>